<feature type="transmembrane region" description="Helical" evidence="1">
    <location>
        <begin position="67"/>
        <end position="88"/>
    </location>
</feature>
<name>A0AAE0JMM9_9PEZI</name>
<reference evidence="2" key="2">
    <citation type="submission" date="2023-06" db="EMBL/GenBank/DDBJ databases">
        <authorList>
            <consortium name="Lawrence Berkeley National Laboratory"/>
            <person name="Haridas S."/>
            <person name="Hensen N."/>
            <person name="Bonometti L."/>
            <person name="Westerberg I."/>
            <person name="Brannstrom I.O."/>
            <person name="Guillou S."/>
            <person name="Cros-Aarteil S."/>
            <person name="Calhoun S."/>
            <person name="Kuo A."/>
            <person name="Mondo S."/>
            <person name="Pangilinan J."/>
            <person name="Riley R."/>
            <person name="Labutti K."/>
            <person name="Andreopoulos B."/>
            <person name="Lipzen A."/>
            <person name="Chen C."/>
            <person name="Yanf M."/>
            <person name="Daum C."/>
            <person name="Ng V."/>
            <person name="Clum A."/>
            <person name="Steindorff A."/>
            <person name="Ohm R."/>
            <person name="Martin F."/>
            <person name="Silar P."/>
            <person name="Natvig D."/>
            <person name="Lalanne C."/>
            <person name="Gautier V."/>
            <person name="Ament-Velasquez S.L."/>
            <person name="Kruys A."/>
            <person name="Hutchinson M.I."/>
            <person name="Powell A.J."/>
            <person name="Barry K."/>
            <person name="Miller A.N."/>
            <person name="Grigoriev I.V."/>
            <person name="Debuchy R."/>
            <person name="Gladieux P."/>
            <person name="Thoren M.H."/>
            <person name="Johannesson H."/>
        </authorList>
    </citation>
    <scope>NUCLEOTIDE SEQUENCE</scope>
    <source>
        <strain evidence="2">CBS 560.94</strain>
    </source>
</reference>
<keyword evidence="1" id="KW-0812">Transmembrane</keyword>
<evidence type="ECO:0008006" key="4">
    <source>
        <dbReference type="Google" id="ProtNLM"/>
    </source>
</evidence>
<dbReference type="EMBL" id="JAUEPP010000001">
    <property type="protein sequence ID" value="KAK3354118.1"/>
    <property type="molecule type" value="Genomic_DNA"/>
</dbReference>
<accession>A0AAE0JMM9</accession>
<dbReference type="Proteomes" id="UP001278500">
    <property type="component" value="Unassembled WGS sequence"/>
</dbReference>
<evidence type="ECO:0000313" key="3">
    <source>
        <dbReference type="Proteomes" id="UP001278500"/>
    </source>
</evidence>
<gene>
    <name evidence="2" type="ORF">B0H65DRAFT_975</name>
</gene>
<dbReference type="GeneID" id="87868790"/>
<keyword evidence="1" id="KW-1133">Transmembrane helix</keyword>
<keyword evidence="1" id="KW-0472">Membrane</keyword>
<comment type="caution">
    <text evidence="2">The sequence shown here is derived from an EMBL/GenBank/DDBJ whole genome shotgun (WGS) entry which is preliminary data.</text>
</comment>
<sequence>MGVQTGSCFSVSGFRSILSFNCFLFPYGRASCVHGSRHMALVTQCGSYVITQKDGCCDFIEVSFSALCCWLGLFGVMPALVFFFFFFFGAGHYGVLPGFLLLMTIIPQALWGFHCGSMKEELTLFLDDSI</sequence>
<evidence type="ECO:0000256" key="1">
    <source>
        <dbReference type="SAM" id="Phobius"/>
    </source>
</evidence>
<reference evidence="2" key="1">
    <citation type="journal article" date="2023" name="Mol. Phylogenet. Evol.">
        <title>Genome-scale phylogeny and comparative genomics of the fungal order Sordariales.</title>
        <authorList>
            <person name="Hensen N."/>
            <person name="Bonometti L."/>
            <person name="Westerberg I."/>
            <person name="Brannstrom I.O."/>
            <person name="Guillou S."/>
            <person name="Cros-Aarteil S."/>
            <person name="Calhoun S."/>
            <person name="Haridas S."/>
            <person name="Kuo A."/>
            <person name="Mondo S."/>
            <person name="Pangilinan J."/>
            <person name="Riley R."/>
            <person name="LaButti K."/>
            <person name="Andreopoulos B."/>
            <person name="Lipzen A."/>
            <person name="Chen C."/>
            <person name="Yan M."/>
            <person name="Daum C."/>
            <person name="Ng V."/>
            <person name="Clum A."/>
            <person name="Steindorff A."/>
            <person name="Ohm R.A."/>
            <person name="Martin F."/>
            <person name="Silar P."/>
            <person name="Natvig D.O."/>
            <person name="Lalanne C."/>
            <person name="Gautier V."/>
            <person name="Ament-Velasquez S.L."/>
            <person name="Kruys A."/>
            <person name="Hutchinson M.I."/>
            <person name="Powell A.J."/>
            <person name="Barry K."/>
            <person name="Miller A.N."/>
            <person name="Grigoriev I.V."/>
            <person name="Debuchy R."/>
            <person name="Gladieux P."/>
            <person name="Hiltunen Thoren M."/>
            <person name="Johannesson H."/>
        </authorList>
    </citation>
    <scope>NUCLEOTIDE SEQUENCE</scope>
    <source>
        <strain evidence="2">CBS 560.94</strain>
    </source>
</reference>
<dbReference type="RefSeq" id="XP_062685496.1">
    <property type="nucleotide sequence ID" value="XM_062831636.1"/>
</dbReference>
<proteinExistence type="predicted"/>
<keyword evidence="3" id="KW-1185">Reference proteome</keyword>
<organism evidence="2 3">
    <name type="scientific">Neurospora tetraspora</name>
    <dbReference type="NCBI Taxonomy" id="94610"/>
    <lineage>
        <taxon>Eukaryota</taxon>
        <taxon>Fungi</taxon>
        <taxon>Dikarya</taxon>
        <taxon>Ascomycota</taxon>
        <taxon>Pezizomycotina</taxon>
        <taxon>Sordariomycetes</taxon>
        <taxon>Sordariomycetidae</taxon>
        <taxon>Sordariales</taxon>
        <taxon>Sordariaceae</taxon>
        <taxon>Neurospora</taxon>
    </lineage>
</organism>
<dbReference type="AlphaFoldDB" id="A0AAE0JMM9"/>
<protein>
    <recommendedName>
        <fullName evidence="4">Transmembrane protein</fullName>
    </recommendedName>
</protein>
<feature type="transmembrane region" description="Helical" evidence="1">
    <location>
        <begin position="94"/>
        <end position="113"/>
    </location>
</feature>
<evidence type="ECO:0000313" key="2">
    <source>
        <dbReference type="EMBL" id="KAK3354118.1"/>
    </source>
</evidence>